<keyword evidence="2 6" id="KW-0812">Transmembrane</keyword>
<keyword evidence="8" id="KW-1185">Reference proteome</keyword>
<feature type="transmembrane region" description="Helical" evidence="6">
    <location>
        <begin position="80"/>
        <end position="102"/>
    </location>
</feature>
<organism evidence="7 8">
    <name type="scientific">Metabacillus litoralis</name>
    <dbReference type="NCBI Taxonomy" id="152268"/>
    <lineage>
        <taxon>Bacteria</taxon>
        <taxon>Bacillati</taxon>
        <taxon>Bacillota</taxon>
        <taxon>Bacilli</taxon>
        <taxon>Bacillales</taxon>
        <taxon>Bacillaceae</taxon>
        <taxon>Metabacillus</taxon>
    </lineage>
</organism>
<dbReference type="GO" id="GO:0032153">
    <property type="term" value="C:cell division site"/>
    <property type="evidence" value="ECO:0007669"/>
    <property type="project" value="TreeGrafter"/>
</dbReference>
<evidence type="ECO:0000313" key="7">
    <source>
        <dbReference type="EMBL" id="OAS89442.1"/>
    </source>
</evidence>
<evidence type="ECO:0000256" key="6">
    <source>
        <dbReference type="SAM" id="Phobius"/>
    </source>
</evidence>
<name>A0A179TAJ7_9BACI</name>
<dbReference type="InterPro" id="IPR001182">
    <property type="entry name" value="FtsW/RodA"/>
</dbReference>
<keyword evidence="3" id="KW-0133">Cell shape</keyword>
<dbReference type="GO" id="GO:0015648">
    <property type="term" value="F:lipid-linked peptidoglycan transporter activity"/>
    <property type="evidence" value="ECO:0007669"/>
    <property type="project" value="TreeGrafter"/>
</dbReference>
<dbReference type="PANTHER" id="PTHR30474">
    <property type="entry name" value="CELL CYCLE PROTEIN"/>
    <property type="match status" value="1"/>
</dbReference>
<feature type="transmembrane region" description="Helical" evidence="6">
    <location>
        <begin position="325"/>
        <end position="347"/>
    </location>
</feature>
<feature type="transmembrane region" description="Helical" evidence="6">
    <location>
        <begin position="171"/>
        <end position="190"/>
    </location>
</feature>
<feature type="transmembrane region" description="Helical" evidence="6">
    <location>
        <begin position="108"/>
        <end position="129"/>
    </location>
</feature>
<feature type="transmembrane region" description="Helical" evidence="6">
    <location>
        <begin position="359"/>
        <end position="386"/>
    </location>
</feature>
<gene>
    <name evidence="7" type="ORF">A6K24_02495</name>
</gene>
<accession>A0A179TAJ7</accession>
<evidence type="ECO:0000313" key="8">
    <source>
        <dbReference type="Proteomes" id="UP000078534"/>
    </source>
</evidence>
<feature type="transmembrane region" description="Helical" evidence="6">
    <location>
        <begin position="220"/>
        <end position="237"/>
    </location>
</feature>
<evidence type="ECO:0000256" key="3">
    <source>
        <dbReference type="ARBA" id="ARBA00022960"/>
    </source>
</evidence>
<dbReference type="OrthoDB" id="2192428at2"/>
<feature type="transmembrane region" description="Helical" evidence="6">
    <location>
        <begin position="392"/>
        <end position="414"/>
    </location>
</feature>
<comment type="caution">
    <text evidence="7">The sequence shown here is derived from an EMBL/GenBank/DDBJ whole genome shotgun (WGS) entry which is preliminary data.</text>
</comment>
<dbReference type="GO" id="GO:0005886">
    <property type="term" value="C:plasma membrane"/>
    <property type="evidence" value="ECO:0007669"/>
    <property type="project" value="TreeGrafter"/>
</dbReference>
<evidence type="ECO:0000256" key="2">
    <source>
        <dbReference type="ARBA" id="ARBA00022692"/>
    </source>
</evidence>
<sequence length="426" mass="48199">MELNDVRGTFLKQVTDQIKAKEAKKAVSVELNHHIKEVKNTWIKKGLPELDAEKKAVEQMGSPIKLGQQLNKLHQPRVDWMMVSLLITVLCVGFLPLVPLGYVDEKHFLLSKMIFVVLGGVTALGLMLIDYRKLMKHGWLFYYIGMIILFGICFFPNSMVGGILAIRVSPLTIESMLAVPIFWLAWASFFHCNKLKIWQFAALFSMSFILFFEAGSITTTAIYSSMVYVMLCWSIGSRKNVLKITFISICIAIIAGFIFWFSLNTDQLERLLGFLNPEDHSSTAGYTYLHIKELISIAGWFGNTGNNEFIPGAHTDLVFVSLTYYFGWLFAFGLIIMLSFIFARMFFIIKKVHDHFGNLLIIGGMTLFVVQVSYNIGMTLGLFPIIAVSLPFISYGFMPVMLNSIIIGVILSVYRRKDFSSVNSLI</sequence>
<feature type="transmembrane region" description="Helical" evidence="6">
    <location>
        <begin position="244"/>
        <end position="263"/>
    </location>
</feature>
<evidence type="ECO:0000256" key="1">
    <source>
        <dbReference type="ARBA" id="ARBA00004141"/>
    </source>
</evidence>
<keyword evidence="7" id="KW-0132">Cell division</keyword>
<dbReference type="PANTHER" id="PTHR30474:SF1">
    <property type="entry name" value="PEPTIDOGLYCAN GLYCOSYLTRANSFERASE MRDB"/>
    <property type="match status" value="1"/>
</dbReference>
<dbReference type="STRING" id="152268.A6K24_02495"/>
<dbReference type="AlphaFoldDB" id="A0A179TAJ7"/>
<proteinExistence type="predicted"/>
<keyword evidence="5 6" id="KW-0472">Membrane</keyword>
<dbReference type="GO" id="GO:0051301">
    <property type="term" value="P:cell division"/>
    <property type="evidence" value="ECO:0007669"/>
    <property type="project" value="UniProtKB-KW"/>
</dbReference>
<feature type="transmembrane region" description="Helical" evidence="6">
    <location>
        <begin position="141"/>
        <end position="165"/>
    </location>
</feature>
<dbReference type="Pfam" id="PF01098">
    <property type="entry name" value="FTSW_RODA_SPOVE"/>
    <property type="match status" value="1"/>
</dbReference>
<reference evidence="8" key="1">
    <citation type="submission" date="2016-04" db="EMBL/GenBank/DDBJ databases">
        <authorList>
            <person name="Lyu Z."/>
            <person name="Lyu W."/>
        </authorList>
    </citation>
    <scope>NUCLEOTIDE SEQUENCE [LARGE SCALE GENOMIC DNA]</scope>
    <source>
        <strain evidence="8">C44</strain>
    </source>
</reference>
<keyword evidence="7" id="KW-0131">Cell cycle</keyword>
<dbReference type="GO" id="GO:0008360">
    <property type="term" value="P:regulation of cell shape"/>
    <property type="evidence" value="ECO:0007669"/>
    <property type="project" value="UniProtKB-KW"/>
</dbReference>
<dbReference type="EMBL" id="LWSG01000001">
    <property type="protein sequence ID" value="OAS89442.1"/>
    <property type="molecule type" value="Genomic_DNA"/>
</dbReference>
<evidence type="ECO:0000256" key="5">
    <source>
        <dbReference type="ARBA" id="ARBA00023136"/>
    </source>
</evidence>
<protein>
    <submittedName>
        <fullName evidence="7">Cell division protein FtsW</fullName>
    </submittedName>
</protein>
<dbReference type="Proteomes" id="UP000078534">
    <property type="component" value="Unassembled WGS sequence"/>
</dbReference>
<keyword evidence="4 6" id="KW-1133">Transmembrane helix</keyword>
<evidence type="ECO:0000256" key="4">
    <source>
        <dbReference type="ARBA" id="ARBA00022989"/>
    </source>
</evidence>
<comment type="subcellular location">
    <subcellularLocation>
        <location evidence="1">Membrane</location>
        <topology evidence="1">Multi-pass membrane protein</topology>
    </subcellularLocation>
</comment>